<dbReference type="GO" id="GO:0071555">
    <property type="term" value="P:cell wall organization"/>
    <property type="evidence" value="ECO:0007669"/>
    <property type="project" value="UniProtKB-KW"/>
</dbReference>
<evidence type="ECO:0000313" key="4">
    <source>
        <dbReference type="Proteomes" id="UP000467006"/>
    </source>
</evidence>
<keyword evidence="1" id="KW-0812">Transmembrane</keyword>
<comment type="subcellular location">
    <subcellularLocation>
        <location evidence="1">Cell membrane</location>
        <topology evidence="1">Single-pass membrane protein</topology>
    </subcellularLocation>
</comment>
<dbReference type="KEGG" id="mdu:MDUV_17110"/>
<feature type="site" description="Important for catalytic activity" evidence="1">
    <location>
        <position position="294"/>
    </location>
</feature>
<feature type="transmembrane region" description="Helical" evidence="1">
    <location>
        <begin position="39"/>
        <end position="63"/>
    </location>
</feature>
<keyword evidence="1" id="KW-0472">Membrane</keyword>
<evidence type="ECO:0000313" key="3">
    <source>
        <dbReference type="EMBL" id="BBX16851.1"/>
    </source>
</evidence>
<keyword evidence="1" id="KW-1133">Transmembrane helix</keyword>
<dbReference type="Proteomes" id="UP000467006">
    <property type="component" value="Chromosome"/>
</dbReference>
<dbReference type="AlphaFoldDB" id="A0A7I7K035"/>
<dbReference type="GO" id="GO:0008932">
    <property type="term" value="F:lytic endotransglycosylase activity"/>
    <property type="evidence" value="ECO:0007669"/>
    <property type="project" value="UniProtKB-UniRule"/>
</dbReference>
<dbReference type="EC" id="4.2.2.29" evidence="1"/>
<dbReference type="GO" id="GO:0005886">
    <property type="term" value="C:plasma membrane"/>
    <property type="evidence" value="ECO:0007669"/>
    <property type="project" value="UniProtKB-SubCell"/>
</dbReference>
<organism evidence="3 4">
    <name type="scientific">Mycolicibacterium duvalii</name>
    <dbReference type="NCBI Taxonomy" id="39688"/>
    <lineage>
        <taxon>Bacteria</taxon>
        <taxon>Bacillati</taxon>
        <taxon>Actinomycetota</taxon>
        <taxon>Actinomycetes</taxon>
        <taxon>Mycobacteriales</taxon>
        <taxon>Mycobacteriaceae</taxon>
        <taxon>Mycolicibacterium</taxon>
    </lineage>
</organism>
<keyword evidence="4" id="KW-1185">Reference proteome</keyword>
<dbReference type="Gene3D" id="3.30.1490.480">
    <property type="entry name" value="Endolytic murein transglycosylase"/>
    <property type="match status" value="1"/>
</dbReference>
<dbReference type="EMBL" id="AP022563">
    <property type="protein sequence ID" value="BBX16851.1"/>
    <property type="molecule type" value="Genomic_DNA"/>
</dbReference>
<comment type="function">
    <text evidence="1">Functions as a peptidoglycan terminase that cleaves nascent peptidoglycan strands endolytically to terminate their elongation.</text>
</comment>
<comment type="catalytic activity">
    <reaction evidence="1">
        <text>a peptidoglycan chain = a peptidoglycan chain with N-acetyl-1,6-anhydromuramyl-[peptide] at the reducing end + a peptidoglycan chain with N-acetylglucosamine at the non-reducing end.</text>
        <dbReference type="EC" id="4.2.2.29"/>
    </reaction>
</comment>
<keyword evidence="1 3" id="KW-0456">Lyase</keyword>
<dbReference type="Pfam" id="PF02618">
    <property type="entry name" value="YceG"/>
    <property type="match status" value="1"/>
</dbReference>
<comment type="similarity">
    <text evidence="1">Belongs to the transglycosylase MltG family.</text>
</comment>
<gene>
    <name evidence="1" type="primary">mltG</name>
    <name evidence="3" type="ORF">MDUV_17110</name>
</gene>
<dbReference type="NCBIfam" id="TIGR00247">
    <property type="entry name" value="endolytic transglycosylase MltG"/>
    <property type="match status" value="1"/>
</dbReference>
<dbReference type="PANTHER" id="PTHR30518">
    <property type="entry name" value="ENDOLYTIC MUREIN TRANSGLYCOSYLASE"/>
    <property type="match status" value="1"/>
</dbReference>
<feature type="compositionally biased region" description="Basic and acidic residues" evidence="2">
    <location>
        <begin position="1"/>
        <end position="11"/>
    </location>
</feature>
<feature type="region of interest" description="Disordered" evidence="2">
    <location>
        <begin position="1"/>
        <end position="21"/>
    </location>
</feature>
<dbReference type="GO" id="GO:0009252">
    <property type="term" value="P:peptidoglycan biosynthetic process"/>
    <property type="evidence" value="ECO:0007669"/>
    <property type="project" value="UniProtKB-UniRule"/>
</dbReference>
<dbReference type="PANTHER" id="PTHR30518:SF2">
    <property type="entry name" value="ENDOLYTIC MUREIN TRANSGLYCOSYLASE"/>
    <property type="match status" value="1"/>
</dbReference>
<dbReference type="RefSeq" id="WP_098004323.1">
    <property type="nucleotide sequence ID" value="NZ_AP022563.1"/>
</dbReference>
<dbReference type="OrthoDB" id="9814591at2"/>
<evidence type="ECO:0000256" key="1">
    <source>
        <dbReference type="HAMAP-Rule" id="MF_02065"/>
    </source>
</evidence>
<keyword evidence="1" id="KW-1003">Cell membrane</keyword>
<dbReference type="InterPro" id="IPR003770">
    <property type="entry name" value="MLTG-like"/>
</dbReference>
<reference evidence="3 4" key="1">
    <citation type="journal article" date="2019" name="Emerg. Microbes Infect.">
        <title>Comprehensive subspecies identification of 175 nontuberculous mycobacteria species based on 7547 genomic profiles.</title>
        <authorList>
            <person name="Matsumoto Y."/>
            <person name="Kinjo T."/>
            <person name="Motooka D."/>
            <person name="Nabeya D."/>
            <person name="Jung N."/>
            <person name="Uechi K."/>
            <person name="Horii T."/>
            <person name="Iida T."/>
            <person name="Fujita J."/>
            <person name="Nakamura S."/>
        </authorList>
    </citation>
    <scope>NUCLEOTIDE SEQUENCE [LARGE SCALE GENOMIC DNA]</scope>
    <source>
        <strain evidence="3 4">JCM 6396</strain>
    </source>
</reference>
<proteinExistence type="inferred from homology"/>
<dbReference type="HAMAP" id="MF_02065">
    <property type="entry name" value="MltG"/>
    <property type="match status" value="1"/>
</dbReference>
<protein>
    <recommendedName>
        <fullName evidence="1">Endolytic murein transglycosylase</fullName>
        <ecNumber evidence="1">4.2.2.29</ecNumber>
    </recommendedName>
    <alternativeName>
        <fullName evidence="1">Peptidoglycan lytic transglycosylase</fullName>
    </alternativeName>
    <alternativeName>
        <fullName evidence="1">Peptidoglycan polymerization terminase</fullName>
    </alternativeName>
</protein>
<name>A0A7I7K035_9MYCO</name>
<sequence>MADDWRSDRPEPLAVGPPRARLTRQERIREQRYRRRRKVAAIAAVSLLVVVAVGAVFLGSRLWHSMFGTSSGDYAGDGVSDVVIQVHPGDSTTAIGQTLQDNNVVLTIKAFVDAANGNDAISAIQPGFYKVRTEIPAADAVQRLSDPASRVGRLVIPEGRQLQDVQDVKTQAVTEGILTLIAKASCVDLDGDRRCVSADALRDVAAAAPPDMLGVPQWATAAVERVGQDPRRLEGLIAAGTWNIDPSAEPQDILSTLIAGSATQYENNGLLESAAATNLSPYEILIVASLVQREATPEDFSKVSRVIYNRLAAQRTLEFDSTVNYPLERIEVATTDADRAQMTPWNTYVRPGLPTTPICSPSLAALKAAENPEPGDWLYFVTIDMQGTTLFTREYEQHLANIQQAIRNGVLDSAR</sequence>
<evidence type="ECO:0000256" key="2">
    <source>
        <dbReference type="SAM" id="MobiDB-lite"/>
    </source>
</evidence>
<keyword evidence="1" id="KW-0961">Cell wall biogenesis/degradation</keyword>
<accession>A0A7I7K035</accession>